<gene>
    <name evidence="1" type="ORF">FHS34_003712</name>
</gene>
<accession>A0A7W9PVM2</accession>
<proteinExistence type="predicted"/>
<dbReference type="InterPro" id="IPR016064">
    <property type="entry name" value="NAD/diacylglycerol_kinase_sf"/>
</dbReference>
<dbReference type="SUPFAM" id="SSF111331">
    <property type="entry name" value="NAD kinase/diacylglycerol kinase-like"/>
    <property type="match status" value="1"/>
</dbReference>
<evidence type="ECO:0000313" key="1">
    <source>
        <dbReference type="EMBL" id="MBB5928243.1"/>
    </source>
</evidence>
<protein>
    <submittedName>
        <fullName evidence="1">Uncharacterized protein</fullName>
    </submittedName>
</protein>
<sequence length="69" mass="7296">MGRGEAQIPVAVDGEALWPPTPVVWSMGPRALRVLLPHDRPGVPPPTPPVDPRRLLALAYGPAERTAAG</sequence>
<dbReference type="EMBL" id="JACHJK010000006">
    <property type="protein sequence ID" value="MBB5928243.1"/>
    <property type="molecule type" value="Genomic_DNA"/>
</dbReference>
<keyword evidence="2" id="KW-1185">Reference proteome</keyword>
<dbReference type="Proteomes" id="UP000585836">
    <property type="component" value="Unassembled WGS sequence"/>
</dbReference>
<organism evidence="1 2">
    <name type="scientific">Streptomyces echinatus</name>
    <dbReference type="NCBI Taxonomy" id="67293"/>
    <lineage>
        <taxon>Bacteria</taxon>
        <taxon>Bacillati</taxon>
        <taxon>Actinomycetota</taxon>
        <taxon>Actinomycetes</taxon>
        <taxon>Kitasatosporales</taxon>
        <taxon>Streptomycetaceae</taxon>
        <taxon>Streptomyces</taxon>
    </lineage>
</organism>
<name>A0A7W9PVM2_9ACTN</name>
<dbReference type="RefSeq" id="WP_184966610.1">
    <property type="nucleotide sequence ID" value="NZ_BAAAWF010000106.1"/>
</dbReference>
<evidence type="ECO:0000313" key="2">
    <source>
        <dbReference type="Proteomes" id="UP000585836"/>
    </source>
</evidence>
<reference evidence="1 2" key="1">
    <citation type="submission" date="2020-08" db="EMBL/GenBank/DDBJ databases">
        <title>Genomic Encyclopedia of Type Strains, Phase III (KMG-III): the genomes of soil and plant-associated and newly described type strains.</title>
        <authorList>
            <person name="Whitman W."/>
        </authorList>
    </citation>
    <scope>NUCLEOTIDE SEQUENCE [LARGE SCALE GENOMIC DNA]</scope>
    <source>
        <strain evidence="1 2">CECT 3313</strain>
    </source>
</reference>
<comment type="caution">
    <text evidence="1">The sequence shown here is derived from an EMBL/GenBank/DDBJ whole genome shotgun (WGS) entry which is preliminary data.</text>
</comment>
<dbReference type="AlphaFoldDB" id="A0A7W9PVM2"/>